<dbReference type="EMBL" id="VMNX01000008">
    <property type="protein sequence ID" value="MPY48002.1"/>
    <property type="molecule type" value="Genomic_DNA"/>
</dbReference>
<dbReference type="PANTHER" id="PTHR31084:SF0">
    <property type="entry name" value="ALPHA-L-FUCOSIDASE 2"/>
    <property type="match status" value="1"/>
</dbReference>
<dbReference type="InterPro" id="IPR006311">
    <property type="entry name" value="TAT_signal"/>
</dbReference>
<name>A0A5N8WLI5_9ACTN</name>
<dbReference type="Gene3D" id="1.50.10.10">
    <property type="match status" value="1"/>
</dbReference>
<feature type="domain" description="Glycosyl hydrolase family 95 catalytic" evidence="2">
    <location>
        <begin position="329"/>
        <end position="656"/>
    </location>
</feature>
<keyword evidence="4" id="KW-1185">Reference proteome</keyword>
<protein>
    <recommendedName>
        <fullName evidence="2">Glycosyl hydrolase family 95 catalytic domain-containing protein</fullName>
    </recommendedName>
</protein>
<evidence type="ECO:0000256" key="1">
    <source>
        <dbReference type="SAM" id="MobiDB-lite"/>
    </source>
</evidence>
<comment type="caution">
    <text evidence="3">The sequence shown here is derived from an EMBL/GenBank/DDBJ whole genome shotgun (WGS) entry which is preliminary data.</text>
</comment>
<proteinExistence type="predicted"/>
<dbReference type="GO" id="GO:0005975">
    <property type="term" value="P:carbohydrate metabolic process"/>
    <property type="evidence" value="ECO:0007669"/>
    <property type="project" value="InterPro"/>
</dbReference>
<dbReference type="PANTHER" id="PTHR31084">
    <property type="entry name" value="ALPHA-L-FUCOSIDASE 2"/>
    <property type="match status" value="1"/>
</dbReference>
<accession>A0A5N8WLI5</accession>
<dbReference type="InterPro" id="IPR013780">
    <property type="entry name" value="Glyco_hydro_b"/>
</dbReference>
<dbReference type="InterPro" id="IPR012341">
    <property type="entry name" value="6hp_glycosidase-like_sf"/>
</dbReference>
<evidence type="ECO:0000313" key="4">
    <source>
        <dbReference type="Proteomes" id="UP000373149"/>
    </source>
</evidence>
<gene>
    <name evidence="3" type="ORF">FPZ41_05100</name>
</gene>
<dbReference type="InterPro" id="IPR054363">
    <property type="entry name" value="GH95_cat"/>
</dbReference>
<dbReference type="SUPFAM" id="SSF48208">
    <property type="entry name" value="Six-hairpin glycosidases"/>
    <property type="match status" value="1"/>
</dbReference>
<dbReference type="Gene3D" id="2.60.40.1180">
    <property type="entry name" value="Golgi alpha-mannosidase II"/>
    <property type="match status" value="1"/>
</dbReference>
<feature type="region of interest" description="Disordered" evidence="1">
    <location>
        <begin position="768"/>
        <end position="793"/>
    </location>
</feature>
<dbReference type="Proteomes" id="UP000373149">
    <property type="component" value="Unassembled WGS sequence"/>
</dbReference>
<dbReference type="Pfam" id="PF22124">
    <property type="entry name" value="Glyco_hydro_95_cat"/>
    <property type="match status" value="1"/>
</dbReference>
<dbReference type="GO" id="GO:0004560">
    <property type="term" value="F:alpha-L-fucosidase activity"/>
    <property type="evidence" value="ECO:0007669"/>
    <property type="project" value="TreeGrafter"/>
</dbReference>
<dbReference type="InterPro" id="IPR008928">
    <property type="entry name" value="6-hairpin_glycosidase_sf"/>
</dbReference>
<sequence>MPRGSQPGMGGTYVTVMPGNGISRRGVIGTAAAVAAVGWSAGSGTGWAAPRAAGGAEGLHERMVRAAAPRWRRIPGDWKDGPFLGNGLLGVQVYRGATANSVKVMVSHSQVQDQRPQWRAPYGFSRLPIGHFDLTLAGEVTGVDWTLDLWDAELRGTVTTTRGSVRFSMLVHNTRTALLISTRPSAGEEAAAWSFTWMSATSPRTKDKPADYTGNPDPSVGSAGDTGATRYVEQPLIAGGGWTTAWRERRVGSGRLLAAHIVYRFPGDLSRTTELAVAEVARTLSADPDDLVREHRDWWHRFYRRSLLSVPDKRIQDFYWIQLYKAACATRAGGPSMSEWGPWYPETGGSWTAVWWNLNVQIATWLIQGSNHLELDSVTSTFKDFEEFLPLSVPPEYQDGQTYALAHPSDWKLRPGAKTVGIPGTSTKTDNNGNLIWAMHNVWLSYRHTMDVSIVRDVLFPILVKAVNFYDHFLHEGSDGRLHLPLTRSPEWADAEDCTYDLSLLRWGCVTLLDCLRILRTDHPRAARWREILRRLVDYPRDPTGIMIGAGKPLTESHRHFSHMLWLYPLHELNWDRPADREIMRTTFDHWVKDRGLWAGYSYAVASSMASVIERPEEALDFLTFFTDGNVVHQTWGARMTPNTMYVEDTNLGIESPLTAAQSVLDTAVQSHGGIVRVFPSVSRRWPDFSVQALRTQGAFLIDADRSGGRTRWVRVHSEAGAPLVLQHGIDGAIDVRDEHGRRLRYRETAAGRIEVPLGRGETAVVLRRGTDTDLGPRDVPAVGDSKPWGLPD</sequence>
<organism evidence="3 4">
    <name type="scientific">Streptomyces acidicola</name>
    <dbReference type="NCBI Taxonomy" id="2596892"/>
    <lineage>
        <taxon>Bacteria</taxon>
        <taxon>Bacillati</taxon>
        <taxon>Actinomycetota</taxon>
        <taxon>Actinomycetes</taxon>
        <taxon>Kitasatosporales</taxon>
        <taxon>Streptomycetaceae</taxon>
        <taxon>Streptomyces</taxon>
    </lineage>
</organism>
<feature type="region of interest" description="Disordered" evidence="1">
    <location>
        <begin position="202"/>
        <end position="225"/>
    </location>
</feature>
<evidence type="ECO:0000313" key="3">
    <source>
        <dbReference type="EMBL" id="MPY48002.1"/>
    </source>
</evidence>
<evidence type="ECO:0000259" key="2">
    <source>
        <dbReference type="Pfam" id="PF22124"/>
    </source>
</evidence>
<dbReference type="AlphaFoldDB" id="A0A5N8WLI5"/>
<reference evidence="3 4" key="1">
    <citation type="submission" date="2019-09" db="EMBL/GenBank/DDBJ databases">
        <authorList>
            <person name="Duangmal K."/>
            <person name="Teo W.F.A."/>
            <person name="Lipun K."/>
        </authorList>
    </citation>
    <scope>NUCLEOTIDE SEQUENCE [LARGE SCALE GENOMIC DNA]</scope>
    <source>
        <strain evidence="3 4">K1PN6</strain>
    </source>
</reference>
<dbReference type="PROSITE" id="PS51318">
    <property type="entry name" value="TAT"/>
    <property type="match status" value="1"/>
</dbReference>